<organism evidence="2 3">
    <name type="scientific">Candidatus Paraprevotella stercoravium</name>
    <dbReference type="NCBI Taxonomy" id="2838725"/>
    <lineage>
        <taxon>Bacteria</taxon>
        <taxon>Pseudomonadati</taxon>
        <taxon>Bacteroidota</taxon>
        <taxon>Bacteroidia</taxon>
        <taxon>Bacteroidales</taxon>
        <taxon>Prevotellaceae</taxon>
        <taxon>Paraprevotella</taxon>
    </lineage>
</organism>
<gene>
    <name evidence="2" type="ORF">H9789_12650</name>
</gene>
<dbReference type="CDD" id="cd00143">
    <property type="entry name" value="PP2Cc"/>
    <property type="match status" value="1"/>
</dbReference>
<evidence type="ECO:0000313" key="2">
    <source>
        <dbReference type="EMBL" id="MBU3854638.1"/>
    </source>
</evidence>
<accession>A0A9E2LCS4</accession>
<protein>
    <submittedName>
        <fullName evidence="2">Protein phosphatase 2C domain-containing protein</fullName>
    </submittedName>
</protein>
<dbReference type="SUPFAM" id="SSF81606">
    <property type="entry name" value="PP2C-like"/>
    <property type="match status" value="1"/>
</dbReference>
<reference evidence="2" key="2">
    <citation type="submission" date="2021-04" db="EMBL/GenBank/DDBJ databases">
        <authorList>
            <person name="Gilroy R."/>
        </authorList>
    </citation>
    <scope>NUCLEOTIDE SEQUENCE</scope>
    <source>
        <strain evidence="2">G3-2149</strain>
    </source>
</reference>
<dbReference type="SMART" id="SM00332">
    <property type="entry name" value="PP2Cc"/>
    <property type="match status" value="1"/>
</dbReference>
<dbReference type="SMART" id="SM00331">
    <property type="entry name" value="PP2C_SIG"/>
    <property type="match status" value="1"/>
</dbReference>
<comment type="caution">
    <text evidence="2">The sequence shown here is derived from an EMBL/GenBank/DDBJ whole genome shotgun (WGS) entry which is preliminary data.</text>
</comment>
<dbReference type="Pfam" id="PF13672">
    <property type="entry name" value="PP2C_2"/>
    <property type="match status" value="1"/>
</dbReference>
<feature type="domain" description="PPM-type phosphatase" evidence="1">
    <location>
        <begin position="8"/>
        <end position="248"/>
    </location>
</feature>
<dbReference type="EMBL" id="JAHLFU010000262">
    <property type="protein sequence ID" value="MBU3854638.1"/>
    <property type="molecule type" value="Genomic_DNA"/>
</dbReference>
<evidence type="ECO:0000259" key="1">
    <source>
        <dbReference type="PROSITE" id="PS51746"/>
    </source>
</evidence>
<evidence type="ECO:0000313" key="3">
    <source>
        <dbReference type="Proteomes" id="UP000823865"/>
    </source>
</evidence>
<dbReference type="PROSITE" id="PS51746">
    <property type="entry name" value="PPM_2"/>
    <property type="match status" value="1"/>
</dbReference>
<sequence>MDIELGQSYSFCQLGGRKNQEDARYPDMDEPHGGKPVFVVCDGVGGQDKGEVASRTVADAFGRYMQRVDLSRPFSADDFSKALSYAYQALDKAMPDGSDEMATTLTFICFHDGGVLVAHIGDSRIYHIRPQVGILYRSNDHSLVNALVHSGNLTPQEAENHPQSNYITRCMGHGRSSGERASAIVLEIDDVEAGDYFFLCTDGVLHELDDRRLQAVLESGKTDREKMAEIALACRKSSDNNTAYLIPVERVYGHDRNDSVTQSVETGNQTVPINVSDVTVSEVSASKLTVGGKFSLFIKNLFK</sequence>
<dbReference type="AlphaFoldDB" id="A0A9E2LCS4"/>
<dbReference type="InterPro" id="IPR036457">
    <property type="entry name" value="PPM-type-like_dom_sf"/>
</dbReference>
<proteinExistence type="predicted"/>
<name>A0A9E2LCS4_9BACT</name>
<reference evidence="2" key="1">
    <citation type="journal article" date="2021" name="PeerJ">
        <title>Extensive microbial diversity within the chicken gut microbiome revealed by metagenomics and culture.</title>
        <authorList>
            <person name="Gilroy R."/>
            <person name="Ravi A."/>
            <person name="Getino M."/>
            <person name="Pursley I."/>
            <person name="Horton D.L."/>
            <person name="Alikhan N.F."/>
            <person name="Baker D."/>
            <person name="Gharbi K."/>
            <person name="Hall N."/>
            <person name="Watson M."/>
            <person name="Adriaenssens E.M."/>
            <person name="Foster-Nyarko E."/>
            <person name="Jarju S."/>
            <person name="Secka A."/>
            <person name="Antonio M."/>
            <person name="Oren A."/>
            <person name="Chaudhuri R.R."/>
            <person name="La Ragione R."/>
            <person name="Hildebrand F."/>
            <person name="Pallen M.J."/>
        </authorList>
    </citation>
    <scope>NUCLEOTIDE SEQUENCE</scope>
    <source>
        <strain evidence="2">G3-2149</strain>
    </source>
</reference>
<dbReference type="InterPro" id="IPR001932">
    <property type="entry name" value="PPM-type_phosphatase-like_dom"/>
</dbReference>
<dbReference type="Gene3D" id="3.60.40.10">
    <property type="entry name" value="PPM-type phosphatase domain"/>
    <property type="match status" value="1"/>
</dbReference>
<dbReference type="Proteomes" id="UP000823865">
    <property type="component" value="Unassembled WGS sequence"/>
</dbReference>